<feature type="signal peptide" evidence="2">
    <location>
        <begin position="1"/>
        <end position="30"/>
    </location>
</feature>
<dbReference type="InterPro" id="IPR001638">
    <property type="entry name" value="Solute-binding_3/MltF_N"/>
</dbReference>
<evidence type="ECO:0000313" key="5">
    <source>
        <dbReference type="Proteomes" id="UP000199184"/>
    </source>
</evidence>
<feature type="domain" description="Solute-binding protein family 3/N-terminal" evidence="3">
    <location>
        <begin position="35"/>
        <end position="272"/>
    </location>
</feature>
<proteinExistence type="predicted"/>
<dbReference type="PANTHER" id="PTHR35936:SF17">
    <property type="entry name" value="ARGININE-BINDING EXTRACELLULAR PROTEIN ARTP"/>
    <property type="match status" value="1"/>
</dbReference>
<dbReference type="AlphaFoldDB" id="A0A1C3XPH9"/>
<dbReference type="SUPFAM" id="SSF53850">
    <property type="entry name" value="Periplasmic binding protein-like II"/>
    <property type="match status" value="1"/>
</dbReference>
<organism evidence="4 5">
    <name type="scientific">Bradyrhizobium shewense</name>
    <dbReference type="NCBI Taxonomy" id="1761772"/>
    <lineage>
        <taxon>Bacteria</taxon>
        <taxon>Pseudomonadati</taxon>
        <taxon>Pseudomonadota</taxon>
        <taxon>Alphaproteobacteria</taxon>
        <taxon>Hyphomicrobiales</taxon>
        <taxon>Nitrobacteraceae</taxon>
        <taxon>Bradyrhizobium</taxon>
    </lineage>
</organism>
<dbReference type="RefSeq" id="WP_091965614.1">
    <property type="nucleotide sequence ID" value="NZ_FMAI01000023.1"/>
</dbReference>
<name>A0A1C3XPH9_9BRAD</name>
<evidence type="ECO:0000256" key="2">
    <source>
        <dbReference type="SAM" id="SignalP"/>
    </source>
</evidence>
<protein>
    <submittedName>
        <fullName evidence="4">MxaJ protein</fullName>
    </submittedName>
</protein>
<sequence length="285" mass="30828">MRLSSDWAALTVALALALAGSIGIASPASAAPNGELRVCADPNNLPFSNNTDAGFENKLASMVAEALGRSLSYTWWAQRRGFVRNTLKADKCDVVMGVPAGYELVETTKPYYRSTYVFVSRQDEHLDLSSLLDPRLHRLTIGVHLVGDDGNNPPPAQALGQLGIVDNVRGYSIYGDYRQADPPARLIEAVEHGEIDIAAAWGPLGGYFAAHSKVPLSVAPIRDGERFAPQQFQFAISMGVRKGDHALRDQLNAFIDAHRSDIAALLRSYGVPLFDERVTASGGHE</sequence>
<gene>
    <name evidence="4" type="ORF">GA0061098_1023124</name>
</gene>
<reference evidence="5" key="1">
    <citation type="submission" date="2016-08" db="EMBL/GenBank/DDBJ databases">
        <authorList>
            <person name="Varghese N."/>
            <person name="Submissions Spin"/>
        </authorList>
    </citation>
    <scope>NUCLEOTIDE SEQUENCE [LARGE SCALE GENOMIC DNA]</scope>
    <source>
        <strain evidence="5">ERR11</strain>
    </source>
</reference>
<evidence type="ECO:0000313" key="4">
    <source>
        <dbReference type="EMBL" id="SCB54168.1"/>
    </source>
</evidence>
<dbReference type="EMBL" id="FMAI01000023">
    <property type="protein sequence ID" value="SCB54168.1"/>
    <property type="molecule type" value="Genomic_DNA"/>
</dbReference>
<dbReference type="Gene3D" id="3.40.190.10">
    <property type="entry name" value="Periplasmic binding protein-like II"/>
    <property type="match status" value="2"/>
</dbReference>
<dbReference type="Pfam" id="PF00497">
    <property type="entry name" value="SBP_bac_3"/>
    <property type="match status" value="1"/>
</dbReference>
<dbReference type="Proteomes" id="UP000199184">
    <property type="component" value="Unassembled WGS sequence"/>
</dbReference>
<keyword evidence="5" id="KW-1185">Reference proteome</keyword>
<keyword evidence="1 2" id="KW-0732">Signal</keyword>
<feature type="chain" id="PRO_5008686757" evidence="2">
    <location>
        <begin position="31"/>
        <end position="285"/>
    </location>
</feature>
<evidence type="ECO:0000256" key="1">
    <source>
        <dbReference type="ARBA" id="ARBA00022729"/>
    </source>
</evidence>
<dbReference type="InterPro" id="IPR022448">
    <property type="entry name" value="Quinoprotein_dehydrogenase"/>
</dbReference>
<dbReference type="SMART" id="SM00062">
    <property type="entry name" value="PBPb"/>
    <property type="match status" value="1"/>
</dbReference>
<evidence type="ECO:0000259" key="3">
    <source>
        <dbReference type="SMART" id="SM00062"/>
    </source>
</evidence>
<accession>A0A1C3XPH9</accession>
<dbReference type="NCBIfam" id="TIGR03871">
    <property type="entry name" value="ABC_peri_MoxJ_2"/>
    <property type="match status" value="1"/>
</dbReference>
<dbReference type="PANTHER" id="PTHR35936">
    <property type="entry name" value="MEMBRANE-BOUND LYTIC MUREIN TRANSGLYCOSYLASE F"/>
    <property type="match status" value="1"/>
</dbReference>